<dbReference type="VEuPathDB" id="FungiDB:FGRAMPH1_01G20851"/>
<sequence>MNLRDKIIIENKERVEEENGGGYGAIEAGSTECPRPSAVYGPRGSPLPMSWCWVLHQGKQGSAETNFTSRQQEITARLRTSMNKLLVDEQFEIEMTWAARSKYHATASLGWLSDHEISECGVANIMAHNFYNKRS</sequence>
<reference evidence="2" key="4">
    <citation type="submission" date="2017-01" db="UniProtKB">
        <authorList>
            <consortium name="EnsemblFungi"/>
        </authorList>
    </citation>
    <scope>IDENTIFICATION</scope>
    <source>
        <strain evidence="2">PH-1 / ATCC MYA-4620 / FGSC 9075 / NRRL 31084</strain>
    </source>
</reference>
<dbReference type="EMBL" id="HG970334">
    <property type="protein sequence ID" value="CEF87138.1"/>
    <property type="molecule type" value="Genomic_DNA"/>
</dbReference>
<accession>A0A098E206</accession>
<dbReference type="Proteomes" id="UP000070720">
    <property type="component" value="Chromosome 3"/>
</dbReference>
<dbReference type="RefSeq" id="XP_011325434.1">
    <property type="nucleotide sequence ID" value="XM_011327132.1"/>
</dbReference>
<dbReference type="KEGG" id="fgr:FGSG_13885"/>
<accession>I1SAK4</accession>
<reference evidence="2 3" key="1">
    <citation type="journal article" date="2007" name="Science">
        <title>The Fusarium graminearum genome reveals a link between localized polymorphism and pathogen specialization.</title>
        <authorList>
            <person name="Cuomo C.A."/>
            <person name="Gueldener U."/>
            <person name="Xu J.-R."/>
            <person name="Trail F."/>
            <person name="Turgeon B.G."/>
            <person name="Di Pietro A."/>
            <person name="Walton J.D."/>
            <person name="Ma L.-J."/>
            <person name="Baker S.E."/>
            <person name="Rep M."/>
            <person name="Adam G."/>
            <person name="Antoniw J."/>
            <person name="Baldwin T."/>
            <person name="Calvo S.E."/>
            <person name="Chang Y.-L."/>
            <person name="DeCaprio D."/>
            <person name="Gale L.R."/>
            <person name="Gnerre S."/>
            <person name="Goswami R.S."/>
            <person name="Hammond-Kosack K."/>
            <person name="Harris L.J."/>
            <person name="Hilburn K."/>
            <person name="Kennell J.C."/>
            <person name="Kroken S."/>
            <person name="Magnuson J.K."/>
            <person name="Mannhaupt G."/>
            <person name="Mauceli E.W."/>
            <person name="Mewes H.-W."/>
            <person name="Mitterbauer R."/>
            <person name="Muehlbauer G."/>
            <person name="Muensterkoetter M."/>
            <person name="Nelson D."/>
            <person name="O'Donnell K."/>
            <person name="Ouellet T."/>
            <person name="Qi W."/>
            <person name="Quesneville H."/>
            <person name="Roncero M.I.G."/>
            <person name="Seong K.-Y."/>
            <person name="Tetko I.V."/>
            <person name="Urban M."/>
            <person name="Waalwijk C."/>
            <person name="Ward T.J."/>
            <person name="Yao J."/>
            <person name="Birren B.W."/>
            <person name="Kistler H.C."/>
        </authorList>
    </citation>
    <scope>NUCLEOTIDE SEQUENCE [LARGE SCALE GENOMIC DNA]</scope>
    <source>
        <strain evidence="3">ATCC MYA-4620 / CBS 123657 / FGSC 9075 / NRRL 31084 / PH-1</strain>
        <strain evidence="2">PH-1 / ATCC MYA-4620 / FGSC 9075 / NRRL 31084</strain>
    </source>
</reference>
<dbReference type="EnsemblFungi" id="CEF87138">
    <property type="protein sequence ID" value="CEF87138"/>
    <property type="gene ID" value="FGRRES_13885"/>
</dbReference>
<keyword evidence="3" id="KW-1185">Reference proteome</keyword>
<protein>
    <submittedName>
        <fullName evidence="1">Chromosome 3, complete genome</fullName>
    </submittedName>
</protein>
<dbReference type="InParanoid" id="I1SAK4"/>
<organism evidence="1 3">
    <name type="scientific">Gibberella zeae (strain ATCC MYA-4620 / CBS 123657 / FGSC 9075 / NRRL 31084 / PH-1)</name>
    <name type="common">Wheat head blight fungus</name>
    <name type="synonym">Fusarium graminearum</name>
    <dbReference type="NCBI Taxonomy" id="229533"/>
    <lineage>
        <taxon>Eukaryota</taxon>
        <taxon>Fungi</taxon>
        <taxon>Dikarya</taxon>
        <taxon>Ascomycota</taxon>
        <taxon>Pezizomycotina</taxon>
        <taxon>Sordariomycetes</taxon>
        <taxon>Hypocreomycetidae</taxon>
        <taxon>Hypocreales</taxon>
        <taxon>Nectriaceae</taxon>
        <taxon>Fusarium</taxon>
    </lineage>
</organism>
<evidence type="ECO:0000313" key="2">
    <source>
        <dbReference type="EnsemblFungi" id="CEF87138"/>
    </source>
</evidence>
<name>I1SAK4_GIBZE</name>
<dbReference type="HOGENOM" id="CLU_1885958_0_0_1"/>
<dbReference type="AlphaFoldDB" id="I1SAK4"/>
<evidence type="ECO:0000313" key="3">
    <source>
        <dbReference type="Proteomes" id="UP000070720"/>
    </source>
</evidence>
<proteinExistence type="predicted"/>
<evidence type="ECO:0000313" key="1">
    <source>
        <dbReference type="EMBL" id="CEF87138.1"/>
    </source>
</evidence>
<reference evidence="2 3" key="2">
    <citation type="journal article" date="2010" name="Nature">
        <title>Comparative genomics reveals mobile pathogenicity chromosomes in Fusarium.</title>
        <authorList>
            <person name="Ma L.J."/>
            <person name="van der Does H.C."/>
            <person name="Borkovich K.A."/>
            <person name="Coleman J.J."/>
            <person name="Daboussi M.J."/>
            <person name="Di Pietro A."/>
            <person name="Dufresne M."/>
            <person name="Freitag M."/>
            <person name="Grabherr M."/>
            <person name="Henrissat B."/>
            <person name="Houterman P.M."/>
            <person name="Kang S."/>
            <person name="Shim W.B."/>
            <person name="Woloshuk C."/>
            <person name="Xie X."/>
            <person name="Xu J.R."/>
            <person name="Antoniw J."/>
            <person name="Baker S.E."/>
            <person name="Bluhm B.H."/>
            <person name="Breakspear A."/>
            <person name="Brown D.W."/>
            <person name="Butchko R.A."/>
            <person name="Chapman S."/>
            <person name="Coulson R."/>
            <person name="Coutinho P.M."/>
            <person name="Danchin E.G."/>
            <person name="Diener A."/>
            <person name="Gale L.R."/>
            <person name="Gardiner D.M."/>
            <person name="Goff S."/>
            <person name="Hammond-Kosack K.E."/>
            <person name="Hilburn K."/>
            <person name="Hua-Van A."/>
            <person name="Jonkers W."/>
            <person name="Kazan K."/>
            <person name="Kodira C.D."/>
            <person name="Koehrsen M."/>
            <person name="Kumar L."/>
            <person name="Lee Y.H."/>
            <person name="Li L."/>
            <person name="Manners J.M."/>
            <person name="Miranda-Saavedra D."/>
            <person name="Mukherjee M."/>
            <person name="Park G."/>
            <person name="Park J."/>
            <person name="Park S.Y."/>
            <person name="Proctor R.H."/>
            <person name="Regev A."/>
            <person name="Ruiz-Roldan M.C."/>
            <person name="Sain D."/>
            <person name="Sakthikumar S."/>
            <person name="Sykes S."/>
            <person name="Schwartz D.C."/>
            <person name="Turgeon B.G."/>
            <person name="Wapinski I."/>
            <person name="Yoder O."/>
            <person name="Young S."/>
            <person name="Zeng Q."/>
            <person name="Zhou S."/>
            <person name="Galagan J."/>
            <person name="Cuomo C.A."/>
            <person name="Kistler H.C."/>
            <person name="Rep M."/>
        </authorList>
    </citation>
    <scope>GENOME REANNOTATION</scope>
    <source>
        <strain evidence="3">ATCC MYA-4620 / CBS 123657 / FGSC 9075 / NRRL 31084 / PH-1</strain>
        <strain evidence="2">PH-1 / ATCC MYA-4620 / FGSC 9075 / NRRL 31084</strain>
    </source>
</reference>
<reference evidence="1 3" key="3">
    <citation type="journal article" date="2015" name="BMC Genomics">
        <title>The completed genome sequence of the pathogenic ascomycete fungus Fusarium graminearum.</title>
        <authorList>
            <person name="King R."/>
            <person name="Urban M."/>
            <person name="Hammond-Kosack M.C."/>
            <person name="Hassani-Pak K."/>
            <person name="Hammond-Kosack K.E."/>
        </authorList>
    </citation>
    <scope>NUCLEOTIDE SEQUENCE [LARGE SCALE GENOMIC DNA]</scope>
    <source>
        <strain evidence="3">ATCC MYA-4620 / CBS 123657 / FGSC 9075 / NRRL 31084 / PH-1</strain>
        <strain evidence="1">PH-1</strain>
    </source>
</reference>
<gene>
    <name evidence="1" type="ORF">FGRAMPH1_01T20851</name>
</gene>